<gene>
    <name evidence="4" type="ORF">H9623_02120</name>
</gene>
<evidence type="ECO:0000256" key="2">
    <source>
        <dbReference type="SAM" id="Phobius"/>
    </source>
</evidence>
<feature type="region of interest" description="Disordered" evidence="1">
    <location>
        <begin position="37"/>
        <end position="72"/>
    </location>
</feature>
<feature type="transmembrane region" description="Helical" evidence="2">
    <location>
        <begin position="12"/>
        <end position="31"/>
    </location>
</feature>
<evidence type="ECO:0000313" key="4">
    <source>
        <dbReference type="EMBL" id="MBE7699103.1"/>
    </source>
</evidence>
<feature type="domain" description="DUF4232" evidence="3">
    <location>
        <begin position="338"/>
        <end position="472"/>
    </location>
</feature>
<protein>
    <submittedName>
        <fullName evidence="4">DUF4232 domain-containing protein</fullName>
    </submittedName>
</protein>
<dbReference type="Pfam" id="PF14016">
    <property type="entry name" value="DUF4232"/>
    <property type="match status" value="1"/>
</dbReference>
<comment type="caution">
    <text evidence="4">The sequence shown here is derived from an EMBL/GenBank/DDBJ whole genome shotgun (WGS) entry which is preliminary data.</text>
</comment>
<keyword evidence="2" id="KW-0472">Membrane</keyword>
<proteinExistence type="predicted"/>
<dbReference type="RefSeq" id="WP_193718448.1">
    <property type="nucleotide sequence ID" value="NZ_JACSPN010000002.1"/>
</dbReference>
<keyword evidence="2" id="KW-0812">Transmembrane</keyword>
<accession>A0A9D5U6G0</accession>
<dbReference type="InterPro" id="IPR025326">
    <property type="entry name" value="DUF4232"/>
</dbReference>
<evidence type="ECO:0000259" key="3">
    <source>
        <dbReference type="Pfam" id="PF14016"/>
    </source>
</evidence>
<organism evidence="4 5">
    <name type="scientific">Oerskovia douganii</name>
    <dbReference type="NCBI Taxonomy" id="2762210"/>
    <lineage>
        <taxon>Bacteria</taxon>
        <taxon>Bacillati</taxon>
        <taxon>Actinomycetota</taxon>
        <taxon>Actinomycetes</taxon>
        <taxon>Micrococcales</taxon>
        <taxon>Cellulomonadaceae</taxon>
        <taxon>Oerskovia</taxon>
    </lineage>
</organism>
<name>A0A9D5U6G0_9CELL</name>
<evidence type="ECO:0000313" key="5">
    <source>
        <dbReference type="Proteomes" id="UP000822993"/>
    </source>
</evidence>
<dbReference type="EMBL" id="JACSPN010000002">
    <property type="protein sequence ID" value="MBE7699103.1"/>
    <property type="molecule type" value="Genomic_DNA"/>
</dbReference>
<keyword evidence="2" id="KW-1133">Transmembrane helix</keyword>
<feature type="compositionally biased region" description="Low complexity" evidence="1">
    <location>
        <begin position="38"/>
        <end position="49"/>
    </location>
</feature>
<evidence type="ECO:0000256" key="1">
    <source>
        <dbReference type="SAM" id="MobiDB-lite"/>
    </source>
</evidence>
<dbReference type="Proteomes" id="UP000822993">
    <property type="component" value="Unassembled WGS sequence"/>
</dbReference>
<dbReference type="AlphaFoldDB" id="A0A9D5U6G0"/>
<sequence length="482" mass="49172">MTETPPTPRTQHVYLLVGALFVLLVGLAIWATTRDEAGATGTPPAAEGTSPEDTGVTPRPDPGTPTPSTAWGPLEVDLEALDGVESATVLVYDEYVEGIPLPAPEVTVDLESHRTPDEAQATVDAAYVLLLSAGLPAVPRLTVVDTVPGTGGTLTVAHAGPADRAVRDAVTFLDAGAASVRFTGDNAAVTGAGPASLPGLAEVARVLDRGLNSLGDSTFGTLYSSPAEPVRPSAPAVALLVAAAERPETNQVVHEIRSPQGTPSPLLTILVEGPSTPTADWLRTYGQGDLLDSPVAFTVHGDETSESGFVANRDLVVTDPAGDQADAAAAAADGVAPCTGPDLRAGITGFDAATGARFLTVTAENVTDRPCALDGRPGLSFDRASGTAPNVLLQPDRTDQNPTRIVLAPGGTATSQLTWRAMSTTNDPDVTTHVVVTPVPLAPPVRLPVSSVDGISSGADILEGATVTVAPWVVPAAWPVTP</sequence>
<reference evidence="4 5" key="1">
    <citation type="submission" date="2020-08" db="EMBL/GenBank/DDBJ databases">
        <title>A Genomic Blueprint of the Chicken Gut Microbiome.</title>
        <authorList>
            <person name="Gilroy R."/>
            <person name="Ravi A."/>
            <person name="Getino M."/>
            <person name="Pursley I."/>
            <person name="Horton D.L."/>
            <person name="Alikhan N.-F."/>
            <person name="Baker D."/>
            <person name="Gharbi K."/>
            <person name="Hall N."/>
            <person name="Watson M."/>
            <person name="Adriaenssens E.M."/>
            <person name="Foster-Nyarko E."/>
            <person name="Jarju S."/>
            <person name="Secka A."/>
            <person name="Antonio M."/>
            <person name="Oren A."/>
            <person name="Chaudhuri R."/>
            <person name="La Ragione R.M."/>
            <person name="Hildebrand F."/>
            <person name="Pallen M.J."/>
        </authorList>
    </citation>
    <scope>NUCLEOTIDE SEQUENCE [LARGE SCALE GENOMIC DNA]</scope>
    <source>
        <strain evidence="4 5">Sa1BUA8</strain>
    </source>
</reference>
<keyword evidence="5" id="KW-1185">Reference proteome</keyword>